<dbReference type="SUPFAM" id="SSF50692">
    <property type="entry name" value="ADC-like"/>
    <property type="match status" value="1"/>
</dbReference>
<dbReference type="InterPro" id="IPR006657">
    <property type="entry name" value="MoPterin_dinucl-bd_dom"/>
</dbReference>
<dbReference type="CDD" id="cd02786">
    <property type="entry name" value="MopB_CT_3"/>
    <property type="match status" value="1"/>
</dbReference>
<dbReference type="PANTHER" id="PTHR43742">
    <property type="entry name" value="TRIMETHYLAMINE-N-OXIDE REDUCTASE"/>
    <property type="match status" value="1"/>
</dbReference>
<dbReference type="InterPro" id="IPR006656">
    <property type="entry name" value="Mopterin_OxRdtase"/>
</dbReference>
<evidence type="ECO:0000256" key="6">
    <source>
        <dbReference type="ARBA" id="ARBA00023004"/>
    </source>
</evidence>
<evidence type="ECO:0000313" key="10">
    <source>
        <dbReference type="Proteomes" id="UP001516472"/>
    </source>
</evidence>
<dbReference type="Gene3D" id="2.20.25.90">
    <property type="entry name" value="ADC-like domains"/>
    <property type="match status" value="1"/>
</dbReference>
<dbReference type="Gene3D" id="3.40.50.740">
    <property type="match status" value="1"/>
</dbReference>
<evidence type="ECO:0000256" key="1">
    <source>
        <dbReference type="ARBA" id="ARBA00001942"/>
    </source>
</evidence>
<dbReference type="Pfam" id="PF01568">
    <property type="entry name" value="Molydop_binding"/>
    <property type="match status" value="1"/>
</dbReference>
<proteinExistence type="inferred from homology"/>
<accession>A0ABR9PUW7</accession>
<keyword evidence="7" id="KW-0411">Iron-sulfur</keyword>
<keyword evidence="4" id="KW-0479">Metal-binding</keyword>
<dbReference type="Pfam" id="PF04879">
    <property type="entry name" value="Molybdop_Fe4S4"/>
    <property type="match status" value="1"/>
</dbReference>
<dbReference type="Gene3D" id="3.40.228.10">
    <property type="entry name" value="Dimethylsulfoxide Reductase, domain 2"/>
    <property type="match status" value="1"/>
</dbReference>
<keyword evidence="6" id="KW-0408">Iron</keyword>
<comment type="caution">
    <text evidence="9">The sequence shown here is derived from an EMBL/GenBank/DDBJ whole genome shotgun (WGS) entry which is preliminary data.</text>
</comment>
<dbReference type="PROSITE" id="PS51669">
    <property type="entry name" value="4FE4S_MOW_BIS_MGD"/>
    <property type="match status" value="1"/>
</dbReference>
<keyword evidence="10" id="KW-1185">Reference proteome</keyword>
<evidence type="ECO:0000256" key="5">
    <source>
        <dbReference type="ARBA" id="ARBA00023002"/>
    </source>
</evidence>
<dbReference type="CDD" id="cd02766">
    <property type="entry name" value="MopB_3"/>
    <property type="match status" value="1"/>
</dbReference>
<evidence type="ECO:0000259" key="8">
    <source>
        <dbReference type="PROSITE" id="PS51669"/>
    </source>
</evidence>
<dbReference type="InterPro" id="IPR037920">
    <property type="entry name" value="YoaE_C"/>
</dbReference>
<dbReference type="Gene3D" id="3.30.2070.10">
    <property type="entry name" value="Formate dehydrogenase/DMSO reductase"/>
    <property type="match status" value="1"/>
</dbReference>
<gene>
    <name evidence="9" type="ORF">G4177_26510</name>
</gene>
<dbReference type="SUPFAM" id="SSF53706">
    <property type="entry name" value="Formate dehydrogenase/DMSO reductase, domains 1-3"/>
    <property type="match status" value="1"/>
</dbReference>
<dbReference type="Proteomes" id="UP001516472">
    <property type="component" value="Unassembled WGS sequence"/>
</dbReference>
<dbReference type="SMART" id="SM00926">
    <property type="entry name" value="Molybdop_Fe4S4"/>
    <property type="match status" value="1"/>
</dbReference>
<comment type="similarity">
    <text evidence="2">Belongs to the prokaryotic molybdopterin-containing oxidoreductase family.</text>
</comment>
<evidence type="ECO:0000313" key="9">
    <source>
        <dbReference type="EMBL" id="MBE4751728.1"/>
    </source>
</evidence>
<keyword evidence="3" id="KW-0500">Molybdenum</keyword>
<evidence type="ECO:0000256" key="7">
    <source>
        <dbReference type="ARBA" id="ARBA00023014"/>
    </source>
</evidence>
<dbReference type="EMBL" id="JAAIYO010000009">
    <property type="protein sequence ID" value="MBE4751728.1"/>
    <property type="molecule type" value="Genomic_DNA"/>
</dbReference>
<reference evidence="9 10" key="1">
    <citation type="submission" date="2020-02" db="EMBL/GenBank/DDBJ databases">
        <authorList>
            <person name="Babadi Z.K."/>
            <person name="Risdian C."/>
            <person name="Ebrahimipour G.H."/>
            <person name="Wink J."/>
        </authorList>
    </citation>
    <scope>NUCLEOTIDE SEQUENCE [LARGE SCALE GENOMIC DNA]</scope>
    <source>
        <strain evidence="9 10">ZKHCc1 1396</strain>
    </source>
</reference>
<keyword evidence="5" id="KW-0560">Oxidoreductase</keyword>
<evidence type="ECO:0000256" key="4">
    <source>
        <dbReference type="ARBA" id="ARBA00022723"/>
    </source>
</evidence>
<dbReference type="Gene3D" id="2.40.40.20">
    <property type="match status" value="1"/>
</dbReference>
<dbReference type="PANTHER" id="PTHR43742:SF6">
    <property type="entry name" value="OXIDOREDUCTASE YYAE-RELATED"/>
    <property type="match status" value="1"/>
</dbReference>
<evidence type="ECO:0000256" key="2">
    <source>
        <dbReference type="ARBA" id="ARBA00010312"/>
    </source>
</evidence>
<dbReference type="RefSeq" id="WP_193428928.1">
    <property type="nucleotide sequence ID" value="NZ_JAAIYO010000009.1"/>
</dbReference>
<dbReference type="PROSITE" id="PS00490">
    <property type="entry name" value="MOLYBDOPTERIN_PROK_2"/>
    <property type="match status" value="1"/>
</dbReference>
<feature type="domain" description="4Fe-4S Mo/W bis-MGD-type" evidence="8">
    <location>
        <begin position="11"/>
        <end position="68"/>
    </location>
</feature>
<dbReference type="InterPro" id="IPR050612">
    <property type="entry name" value="Prok_Mopterin_Oxidored"/>
</dbReference>
<protein>
    <submittedName>
        <fullName evidence="9">Molybdopterin oxidoreductase family protein</fullName>
    </submittedName>
</protein>
<organism evidence="9 10">
    <name type="scientific">Corallococcus soli</name>
    <dbReference type="NCBI Taxonomy" id="2710757"/>
    <lineage>
        <taxon>Bacteria</taxon>
        <taxon>Pseudomonadati</taxon>
        <taxon>Myxococcota</taxon>
        <taxon>Myxococcia</taxon>
        <taxon>Myxococcales</taxon>
        <taxon>Cystobacterineae</taxon>
        <taxon>Myxococcaceae</taxon>
        <taxon>Corallococcus</taxon>
    </lineage>
</organism>
<dbReference type="InterPro" id="IPR009010">
    <property type="entry name" value="Asp_de-COase-like_dom_sf"/>
</dbReference>
<sequence>MSATIIEDPGTTVVRNVCPHNCPDTCSMLTTVKAGRAVEVRGNPDHPTTRGFLCAKVSRYLERTYHAGRVLQPMRRVGAKGEGRFEPISWKEALDEIAYRFKEIIAEWGAQAILPYSFSGTLGLLHGSSMDRRFFHKLGASLLDRTICGSAGMVGMAYSVGSSMGMDTECFEGARTILLWGTNTLSSNPHLWPFVTAARKRGARVIAIDPRRTRTAEQCDEHIALLPGTDAALALGMMHVIFRDGLGDEDYMDRYCVGRNELAARAAEYPPERVAAICGIPAATVEALAVEYATSKPAAIRLNFGMQRHAGGGMAVRAISCLPAVTGAWRSASGGVQLWTYESYPVNHAALQRFELIPPGTRTLNMVELGRILTEVTDPPVKALFVYNSNPASVAPDLERVKAGLRREDLFTVVHEQFHTDTANFADLLLPATTQLEHVDMHIGYGHLYVMWNAAAIAPLGDAVPNTDLFRRLAAHMGFSDPCFQDSDESMARQALQSEHPWLAGITLERVQAEGSVRLNVPTPFAPYAEGGFSTPSGKCELFSAKMARDGHDPLPTWTPPRESSALSPELFARYPLTLISPPGHYFLNSTFSNVLARFEKGPHVEIHPIDAAARSIINGQRVRIRNDRGAFLAEAVVTEKARPGVVVAPSLWLSALTPDGRNVNHTTSQAVTDMGGGATFYDNLVEVEGAS</sequence>
<dbReference type="InterPro" id="IPR006963">
    <property type="entry name" value="Mopterin_OxRdtase_4Fe-4S_dom"/>
</dbReference>
<comment type="cofactor">
    <cofactor evidence="1">
        <name>Mo-bis(molybdopterin guanine dinucleotide)</name>
        <dbReference type="ChEBI" id="CHEBI:60539"/>
    </cofactor>
</comment>
<dbReference type="Pfam" id="PF00384">
    <property type="entry name" value="Molybdopterin"/>
    <property type="match status" value="1"/>
</dbReference>
<dbReference type="InterPro" id="IPR006655">
    <property type="entry name" value="Mopterin_OxRdtase_prok_CS"/>
</dbReference>
<evidence type="ECO:0000256" key="3">
    <source>
        <dbReference type="ARBA" id="ARBA00022505"/>
    </source>
</evidence>
<name>A0ABR9PUW7_9BACT</name>